<dbReference type="Proteomes" id="UP000660729">
    <property type="component" value="Unassembled WGS sequence"/>
</dbReference>
<evidence type="ECO:0000256" key="1">
    <source>
        <dbReference type="SAM" id="SignalP"/>
    </source>
</evidence>
<feature type="chain" id="PRO_5034758360" description="Ubiquitin 3 binding protein But2 C-terminal domain-containing protein" evidence="1">
    <location>
        <begin position="22"/>
        <end position="224"/>
    </location>
</feature>
<feature type="signal peptide" evidence="1">
    <location>
        <begin position="1"/>
        <end position="21"/>
    </location>
</feature>
<sequence length="224" mass="24273">MPGLHITLLIIFLGLDGICLAQIITDQVIGYANPRGLTLDIDDPQLAPETGYGSNSSLFVRFDPAPRDLTCFNIDDIPAGIAAAQVSGSNLNATLAQRGTYNSSANYSQISFRQGGPADDSDFKKGVGVSVLQMYEIRDCANGSSTFYTWNCGYPDASEAITPTGFQSFSIRNSTLEERKERCVRAGIEKDVPWRGTSSKRITPQFLSPLLTIIAAAFLLNHLI</sequence>
<gene>
    <name evidence="2" type="ORF">HII31_07722</name>
</gene>
<accession>A0A8H6RG99</accession>
<evidence type="ECO:0000313" key="2">
    <source>
        <dbReference type="EMBL" id="KAF7190563.1"/>
    </source>
</evidence>
<keyword evidence="1" id="KW-0732">Signal</keyword>
<evidence type="ECO:0000313" key="3">
    <source>
        <dbReference type="Proteomes" id="UP000660729"/>
    </source>
</evidence>
<dbReference type="OrthoDB" id="10424648at2759"/>
<proteinExistence type="predicted"/>
<dbReference type="EMBL" id="JABCIY010000168">
    <property type="protein sequence ID" value="KAF7190563.1"/>
    <property type="molecule type" value="Genomic_DNA"/>
</dbReference>
<keyword evidence="3" id="KW-1185">Reference proteome</keyword>
<dbReference type="AlphaFoldDB" id="A0A8H6RG99"/>
<protein>
    <recommendedName>
        <fullName evidence="4">Ubiquitin 3 binding protein But2 C-terminal domain-containing protein</fullName>
    </recommendedName>
</protein>
<evidence type="ECO:0008006" key="4">
    <source>
        <dbReference type="Google" id="ProtNLM"/>
    </source>
</evidence>
<organism evidence="2 3">
    <name type="scientific">Pseudocercospora fuligena</name>
    <dbReference type="NCBI Taxonomy" id="685502"/>
    <lineage>
        <taxon>Eukaryota</taxon>
        <taxon>Fungi</taxon>
        <taxon>Dikarya</taxon>
        <taxon>Ascomycota</taxon>
        <taxon>Pezizomycotina</taxon>
        <taxon>Dothideomycetes</taxon>
        <taxon>Dothideomycetidae</taxon>
        <taxon>Mycosphaerellales</taxon>
        <taxon>Mycosphaerellaceae</taxon>
        <taxon>Pseudocercospora</taxon>
    </lineage>
</organism>
<comment type="caution">
    <text evidence="2">The sequence shown here is derived from an EMBL/GenBank/DDBJ whole genome shotgun (WGS) entry which is preliminary data.</text>
</comment>
<reference evidence="2" key="1">
    <citation type="submission" date="2020-04" db="EMBL/GenBank/DDBJ databases">
        <title>Draft genome resource of the tomato pathogen Pseudocercospora fuligena.</title>
        <authorList>
            <person name="Zaccaron A."/>
        </authorList>
    </citation>
    <scope>NUCLEOTIDE SEQUENCE</scope>
    <source>
        <strain evidence="2">PF001</strain>
    </source>
</reference>
<name>A0A8H6RG99_9PEZI</name>